<keyword evidence="3" id="KW-1185">Reference proteome</keyword>
<sequence length="943" mass="104020">MTKVGKASLPRMDLRTNVIDLGLDPHRPGAGERAARLAERLLAYCHAKLLTGESLALVSLLYPEERSVAGEVEEDPDAPAKAVCQEEREAEEEAGEPEPQGDEAASSAGHSAEPTSAPSTDESDRAKSSGNAMAVGALDWDAEWTEPRSDAITKARLARMAAARATQLLAYTHGYGHTQARSLRFACVLDVGMWGSRPDQKASSVMGIFGDHLPPAPMDALWGQARHLDGPAQWHEWVQSSGIPEWGSKRGMRGKIALVRLMTLAFRVSLRQAGLRGDARDSDLGLLLGQAVMLQASLERTNGSAGILKGYEIRLELDDCGRLVVEMPRRVQRLPAELADALSEAPYRLDSAAAIHSLCLAARYKLNATRFGSKMEFFYFVSGSRQSRLEKDVRDRGIDAEVASMKQDSLTQRVMISGLVLKNRGMDLVEAFLEELAEGVEGVPERFRPTEVAKVAIKEAGSQQPVFRKVPVTRLQVVYAPELRRDARWASIHEALMAALVLRGAGGASPEELNWRVADTLDATAASDPVLYVQLPEPLRMRSGAMRTSSAWYASSEDHTKKPLARFSHALAVREVERERGRGDALNFDPYTTLKLKIHDGGWEAWRPAQGLNLTLDMVEALGEGRVDRALPSLLDHKLREALHELRVKQGLAVKRPFEVVGRSEAGEVGEFPSTDRASEPFVCLTAQSPRGAPARAVVMMFWWQHGVLHIGDVAMASFRFPREQRMAGHRGMKVADVRRKQMAKAYEQALDGVEGYWCESLREHIDQLEASKLLASGQTLLYSVRDDTLLREELAAFGKRELLGATWRDFPFESLLTDGSLGPEQEGLNMGRSGARGRVSVAQQLISNVRDDIYLQPEGRVVWGMRALIGAKQSVARNNRLMAWRVQGRDPEAPDHLVDLANPHLMPVFNTYTDTLTRDVFKAGQVSRMSLPDKLASTLLRN</sequence>
<accession>A0ABY2D5F5</accession>
<dbReference type="Proteomes" id="UP000294823">
    <property type="component" value="Unassembled WGS sequence"/>
</dbReference>
<evidence type="ECO:0000313" key="3">
    <source>
        <dbReference type="Proteomes" id="UP000294823"/>
    </source>
</evidence>
<feature type="region of interest" description="Disordered" evidence="1">
    <location>
        <begin position="68"/>
        <end position="130"/>
    </location>
</feature>
<dbReference type="RefSeq" id="WP_132043744.1">
    <property type="nucleotide sequence ID" value="NZ_SLTR01000014.1"/>
</dbReference>
<evidence type="ECO:0008006" key="4">
    <source>
        <dbReference type="Google" id="ProtNLM"/>
    </source>
</evidence>
<dbReference type="EMBL" id="SLTR01000014">
    <property type="protein sequence ID" value="TDB01912.1"/>
    <property type="molecule type" value="Genomic_DNA"/>
</dbReference>
<organism evidence="2 3">
    <name type="scientific">Halomonas marinisediminis</name>
    <dbReference type="NCBI Taxonomy" id="2546095"/>
    <lineage>
        <taxon>Bacteria</taxon>
        <taxon>Pseudomonadati</taxon>
        <taxon>Pseudomonadota</taxon>
        <taxon>Gammaproteobacteria</taxon>
        <taxon>Oceanospirillales</taxon>
        <taxon>Halomonadaceae</taxon>
        <taxon>Halomonas</taxon>
    </lineage>
</organism>
<protein>
    <recommendedName>
        <fullName evidence="4">DUF3893 domain-containing protein</fullName>
    </recommendedName>
</protein>
<comment type="caution">
    <text evidence="2">The sequence shown here is derived from an EMBL/GenBank/DDBJ whole genome shotgun (WGS) entry which is preliminary data.</text>
</comment>
<name>A0ABY2D5F5_9GAMM</name>
<gene>
    <name evidence="2" type="ORF">E0702_10895</name>
</gene>
<proteinExistence type="predicted"/>
<reference evidence="2 3" key="1">
    <citation type="submission" date="2019-03" db="EMBL/GenBank/DDBJ databases">
        <title>Halomonas marinisediminis sp. nov., a moderately halophilic bacterium isolated from the Bohai Gulf.</title>
        <authorList>
            <person name="Ji X."/>
        </authorList>
    </citation>
    <scope>NUCLEOTIDE SEQUENCE [LARGE SCALE GENOMIC DNA]</scope>
    <source>
        <strain evidence="2 3">204</strain>
    </source>
</reference>
<evidence type="ECO:0000256" key="1">
    <source>
        <dbReference type="SAM" id="MobiDB-lite"/>
    </source>
</evidence>
<evidence type="ECO:0000313" key="2">
    <source>
        <dbReference type="EMBL" id="TDB01912.1"/>
    </source>
</evidence>
<feature type="compositionally biased region" description="Acidic residues" evidence="1">
    <location>
        <begin position="88"/>
        <end position="101"/>
    </location>
</feature>